<keyword evidence="3" id="KW-0677">Repeat</keyword>
<comment type="caution">
    <text evidence="15">The sequence shown here is derived from an EMBL/GenBank/DDBJ whole genome shotgun (WGS) entry which is preliminary data.</text>
</comment>
<keyword evidence="7" id="KW-0067">ATP-binding</keyword>
<evidence type="ECO:0000256" key="13">
    <source>
        <dbReference type="ARBA" id="ARBA00042156"/>
    </source>
</evidence>
<proteinExistence type="inferred from homology"/>
<dbReference type="RefSeq" id="WP_302042106.1">
    <property type="nucleotide sequence ID" value="NZ_JAUKPO010000052.1"/>
</dbReference>
<dbReference type="CDD" id="cd03270">
    <property type="entry name" value="ABC_UvrA_I"/>
    <property type="match status" value="1"/>
</dbReference>
<evidence type="ECO:0000256" key="7">
    <source>
        <dbReference type="ARBA" id="ARBA00022840"/>
    </source>
</evidence>
<keyword evidence="6" id="KW-0228">DNA excision</keyword>
<evidence type="ECO:0000256" key="8">
    <source>
        <dbReference type="ARBA" id="ARBA00022881"/>
    </source>
</evidence>
<dbReference type="InterPro" id="IPR017871">
    <property type="entry name" value="ABC_transporter-like_CS"/>
</dbReference>
<dbReference type="PANTHER" id="PTHR43152:SF3">
    <property type="entry name" value="UVRABC SYSTEM PROTEIN A"/>
    <property type="match status" value="1"/>
</dbReference>
<feature type="domain" description="ABC transporter" evidence="14">
    <location>
        <begin position="443"/>
        <end position="746"/>
    </location>
</feature>
<evidence type="ECO:0000313" key="15">
    <source>
        <dbReference type="EMBL" id="MDO1451307.1"/>
    </source>
</evidence>
<protein>
    <recommendedName>
        <fullName evidence="12">UvrABC system protein A</fullName>
    </recommendedName>
    <alternativeName>
        <fullName evidence="13">Excinuclease ABC subunit A</fullName>
    </alternativeName>
</protein>
<evidence type="ECO:0000256" key="2">
    <source>
        <dbReference type="ARBA" id="ARBA00022490"/>
    </source>
</evidence>
<evidence type="ECO:0000256" key="1">
    <source>
        <dbReference type="ARBA" id="ARBA00004496"/>
    </source>
</evidence>
<name>A0ABT8RGS9_9BACT</name>
<evidence type="ECO:0000256" key="4">
    <source>
        <dbReference type="ARBA" id="ARBA00022741"/>
    </source>
</evidence>
<dbReference type="SUPFAM" id="SSF52540">
    <property type="entry name" value="P-loop containing nucleoside triphosphate hydrolases"/>
    <property type="match status" value="2"/>
</dbReference>
<dbReference type="Proteomes" id="UP001168528">
    <property type="component" value="Unassembled WGS sequence"/>
</dbReference>
<dbReference type="InterPro" id="IPR003439">
    <property type="entry name" value="ABC_transporter-like_ATP-bd"/>
</dbReference>
<comment type="subcellular location">
    <subcellularLocation>
        <location evidence="1">Cytoplasm</location>
    </subcellularLocation>
</comment>
<evidence type="ECO:0000256" key="9">
    <source>
        <dbReference type="ARBA" id="ARBA00023125"/>
    </source>
</evidence>
<dbReference type="PANTHER" id="PTHR43152">
    <property type="entry name" value="UVRABC SYSTEM PROTEIN A"/>
    <property type="match status" value="1"/>
</dbReference>
<dbReference type="EMBL" id="JAUKPO010000052">
    <property type="protein sequence ID" value="MDO1451307.1"/>
    <property type="molecule type" value="Genomic_DNA"/>
</dbReference>
<organism evidence="15 16">
    <name type="scientific">Rhodocytophaga aerolata</name>
    <dbReference type="NCBI Taxonomy" id="455078"/>
    <lineage>
        <taxon>Bacteria</taxon>
        <taxon>Pseudomonadati</taxon>
        <taxon>Bacteroidota</taxon>
        <taxon>Cytophagia</taxon>
        <taxon>Cytophagales</taxon>
        <taxon>Rhodocytophagaceae</taxon>
        <taxon>Rhodocytophaga</taxon>
    </lineage>
</organism>
<keyword evidence="10" id="KW-0234">DNA repair</keyword>
<evidence type="ECO:0000259" key="14">
    <source>
        <dbReference type="PROSITE" id="PS50893"/>
    </source>
</evidence>
<keyword evidence="5" id="KW-0227">DNA damage</keyword>
<keyword evidence="8" id="KW-0267">Excision nuclease</keyword>
<dbReference type="PROSITE" id="PS00211">
    <property type="entry name" value="ABC_TRANSPORTER_1"/>
    <property type="match status" value="1"/>
</dbReference>
<dbReference type="InterPro" id="IPR027417">
    <property type="entry name" value="P-loop_NTPase"/>
</dbReference>
<comment type="similarity">
    <text evidence="11">Belongs to the ABC transporter superfamily. UvrA family.</text>
</comment>
<evidence type="ECO:0000256" key="6">
    <source>
        <dbReference type="ARBA" id="ARBA00022769"/>
    </source>
</evidence>
<gene>
    <name evidence="15" type="ORF">Q0590_33845</name>
</gene>
<accession>A0ABT8RGS9</accession>
<dbReference type="Gene3D" id="1.20.1580.10">
    <property type="entry name" value="ABC transporter ATPase like domain"/>
    <property type="match status" value="2"/>
</dbReference>
<evidence type="ECO:0000256" key="5">
    <source>
        <dbReference type="ARBA" id="ARBA00022763"/>
    </source>
</evidence>
<keyword evidence="9" id="KW-0238">DNA-binding</keyword>
<dbReference type="Gene3D" id="1.10.8.280">
    <property type="entry name" value="ABC transporter ATPase domain-like"/>
    <property type="match status" value="1"/>
</dbReference>
<evidence type="ECO:0000313" key="16">
    <source>
        <dbReference type="Proteomes" id="UP001168528"/>
    </source>
</evidence>
<feature type="domain" description="ABC transporter" evidence="14">
    <location>
        <begin position="1"/>
        <end position="441"/>
    </location>
</feature>
<evidence type="ECO:0000256" key="12">
    <source>
        <dbReference type="ARBA" id="ARBA00039316"/>
    </source>
</evidence>
<keyword evidence="4" id="KW-0547">Nucleotide-binding</keyword>
<evidence type="ECO:0000256" key="11">
    <source>
        <dbReference type="ARBA" id="ARBA00038000"/>
    </source>
</evidence>
<dbReference type="PROSITE" id="PS50893">
    <property type="entry name" value="ABC_TRANSPORTER_2"/>
    <property type="match status" value="2"/>
</dbReference>
<keyword evidence="2" id="KW-0963">Cytoplasm</keyword>
<sequence>MNQEKIIIKGARENNLKNISLEIPKKQITVFTGVSGSGKSSIVFDTIATEAQRQLFEGFSMFIRNFLPKYSHPNADSIENLSMAIVVDQKRLGGGSHSTLGTITDIAPVMRLLFSRIGKPFVGYSNVFSFNDPQGMCPECNGLGRKSGVIADDFIDHSKSLNEGAVQVPVFASWEKEIYKSTGFFDNDKKIADYTEEELDLLLYSKPKKFKLQIGGTTMNATYMGIIEKFTQSYIKRDIKTLSERTQKLVLPFIKMVPCPVCKVDRLNQAVLGCKIQGYNIAQLSAMEIKDLIAFLKTIHDPIAQPMVQTLTERLGHLMDIGLDYLTLNRETDTLSGGELQRVKMVKHLSSSLVDVLYIFDEPSVGLHPRDVHRLNGLLRKLRDKGNSVIVVEHDPEVIQVADHIIDVGPQAGSHGGEIMYEGNFSGLLEANTLTGRYLKKSLPLKTTYRSSKGNLPIRHARVNNLKNISTEIPIGVLTVVTGVAGSGKSSLINQVFLTQHPEAIVIDQSAVGVSTRSNPATYTGMMDHLRKAFANANKVSPSLFSFNSKGACESCQGLGVIYTNLAFLDGIKTPCEVCGGKRFKEEVLAYKLHDKSIADVLEMTIEQALEDLKQKEVQHILQTLCDVGLKYLTLGQPLSTLSGGECQRIKLASELHKRGSIYVMDEPTTGLHMSDVGNLLSIINRLVDGGNTVIVIEHNLDIIKNADWIIDLGPEGGKNGGEIIFEGTPTQLIHAEGFRSLTGEFLKESLTVNQFAY</sequence>
<reference evidence="15" key="1">
    <citation type="submission" date="2023-07" db="EMBL/GenBank/DDBJ databases">
        <title>The genome sequence of Rhodocytophaga aerolata KACC 12507.</title>
        <authorList>
            <person name="Zhang X."/>
        </authorList>
    </citation>
    <scope>NUCLEOTIDE SEQUENCE</scope>
    <source>
        <strain evidence="15">KACC 12507</strain>
    </source>
</reference>
<keyword evidence="16" id="KW-1185">Reference proteome</keyword>
<dbReference type="Pfam" id="PF00005">
    <property type="entry name" value="ABC_tran"/>
    <property type="match status" value="1"/>
</dbReference>
<dbReference type="Gene3D" id="3.40.50.300">
    <property type="entry name" value="P-loop containing nucleotide triphosphate hydrolases"/>
    <property type="match status" value="2"/>
</dbReference>
<evidence type="ECO:0000256" key="10">
    <source>
        <dbReference type="ARBA" id="ARBA00023204"/>
    </source>
</evidence>
<evidence type="ECO:0000256" key="3">
    <source>
        <dbReference type="ARBA" id="ARBA00022737"/>
    </source>
</evidence>